<protein>
    <submittedName>
        <fullName evidence="2">Uncharacterized protein</fullName>
    </submittedName>
</protein>
<sequence length="272" mass="32259">MGANNSVPHIIGIQNPETRESVEVSPSVVTRLENARRQSENKSDIKMSEKEQQQQEQQLHQQRQQQQRHRQQERLNQYPYKSNQHYKRNLDEWTHKSDVLLDRAFDELEEHEFEKTKEKYENGFDKPLEWTGNVEGEIVMLRNELIACYREHPGEPLRCAELAERFQELIFREQFLAILKFNRKTYDEERQSERCQSEGAKYFSQRRRVVFNQFLLGSLPGKGNPTRDKSTLVPKVVCLRPSLLSNQVLRAISSLPHKIGTLSNFRLKLRRR</sequence>
<accession>A0A1A9UKT4</accession>
<dbReference type="AlphaFoldDB" id="A0A1A9UKT4"/>
<feature type="region of interest" description="Disordered" evidence="1">
    <location>
        <begin position="1"/>
        <end position="80"/>
    </location>
</feature>
<keyword evidence="3" id="KW-1185">Reference proteome</keyword>
<dbReference type="EnsemblMetazoa" id="GAUT007736-RA">
    <property type="protein sequence ID" value="GAUT007736-PA"/>
    <property type="gene ID" value="GAUT007736"/>
</dbReference>
<dbReference type="VEuPathDB" id="VectorBase:GAUT007736"/>
<feature type="compositionally biased region" description="Low complexity" evidence="1">
    <location>
        <begin position="54"/>
        <end position="65"/>
    </location>
</feature>
<evidence type="ECO:0000313" key="2">
    <source>
        <dbReference type="EnsemblMetazoa" id="GAUT007736-PA"/>
    </source>
</evidence>
<evidence type="ECO:0000313" key="3">
    <source>
        <dbReference type="Proteomes" id="UP000078200"/>
    </source>
</evidence>
<dbReference type="Proteomes" id="UP000078200">
    <property type="component" value="Unassembled WGS sequence"/>
</dbReference>
<evidence type="ECO:0000256" key="1">
    <source>
        <dbReference type="SAM" id="MobiDB-lite"/>
    </source>
</evidence>
<reference evidence="2" key="1">
    <citation type="submission" date="2020-05" db="UniProtKB">
        <authorList>
            <consortium name="EnsemblMetazoa"/>
        </authorList>
    </citation>
    <scope>IDENTIFICATION</scope>
    <source>
        <strain evidence="2">TTRI</strain>
    </source>
</reference>
<proteinExistence type="predicted"/>
<name>A0A1A9UKT4_GLOAU</name>
<organism evidence="2 3">
    <name type="scientific">Glossina austeni</name>
    <name type="common">Savannah tsetse fly</name>
    <dbReference type="NCBI Taxonomy" id="7395"/>
    <lineage>
        <taxon>Eukaryota</taxon>
        <taxon>Metazoa</taxon>
        <taxon>Ecdysozoa</taxon>
        <taxon>Arthropoda</taxon>
        <taxon>Hexapoda</taxon>
        <taxon>Insecta</taxon>
        <taxon>Pterygota</taxon>
        <taxon>Neoptera</taxon>
        <taxon>Endopterygota</taxon>
        <taxon>Diptera</taxon>
        <taxon>Brachycera</taxon>
        <taxon>Muscomorpha</taxon>
        <taxon>Hippoboscoidea</taxon>
        <taxon>Glossinidae</taxon>
        <taxon>Glossina</taxon>
    </lineage>
</organism>
<feature type="compositionally biased region" description="Basic and acidic residues" evidence="1">
    <location>
        <begin position="33"/>
        <end position="53"/>
    </location>
</feature>